<dbReference type="RefSeq" id="WP_303280296.1">
    <property type="nucleotide sequence ID" value="NZ_JAUOEK010000184.1"/>
</dbReference>
<feature type="transmembrane region" description="Helical" evidence="1">
    <location>
        <begin position="152"/>
        <end position="177"/>
    </location>
</feature>
<organism evidence="2 3">
    <name type="scientific">Flavivirga aquimarina</name>
    <dbReference type="NCBI Taxonomy" id="2027862"/>
    <lineage>
        <taxon>Bacteria</taxon>
        <taxon>Pseudomonadati</taxon>
        <taxon>Bacteroidota</taxon>
        <taxon>Flavobacteriia</taxon>
        <taxon>Flavobacteriales</taxon>
        <taxon>Flavobacteriaceae</taxon>
        <taxon>Flavivirga</taxon>
    </lineage>
</organism>
<feature type="transmembrane region" description="Helical" evidence="1">
    <location>
        <begin position="45"/>
        <end position="64"/>
    </location>
</feature>
<dbReference type="Proteomes" id="UP001176883">
    <property type="component" value="Unassembled WGS sequence"/>
</dbReference>
<gene>
    <name evidence="2" type="ORF">Q4Q35_22325</name>
</gene>
<evidence type="ECO:0000256" key="1">
    <source>
        <dbReference type="SAM" id="Phobius"/>
    </source>
</evidence>
<dbReference type="EMBL" id="JAUOEK010000184">
    <property type="protein sequence ID" value="MDO5972548.1"/>
    <property type="molecule type" value="Genomic_DNA"/>
</dbReference>
<protein>
    <recommendedName>
        <fullName evidence="4">DUF1361 domain-containing protein</fullName>
    </recommendedName>
</protein>
<name>A0ABT8WHL6_9FLAO</name>
<feature type="transmembrane region" description="Helical" evidence="1">
    <location>
        <begin position="84"/>
        <end position="102"/>
    </location>
</feature>
<evidence type="ECO:0000313" key="3">
    <source>
        <dbReference type="Proteomes" id="UP001176883"/>
    </source>
</evidence>
<reference evidence="2" key="1">
    <citation type="submission" date="2023-07" db="EMBL/GenBank/DDBJ databases">
        <title>Two novel species in the genus Flavivirga.</title>
        <authorList>
            <person name="Kwon K."/>
        </authorList>
    </citation>
    <scope>NUCLEOTIDE SEQUENCE</scope>
    <source>
        <strain evidence="2">KCTC 52353</strain>
    </source>
</reference>
<feature type="transmembrane region" description="Helical" evidence="1">
    <location>
        <begin position="109"/>
        <end position="132"/>
    </location>
</feature>
<keyword evidence="3" id="KW-1185">Reference proteome</keyword>
<comment type="caution">
    <text evidence="2">The sequence shown here is derived from an EMBL/GenBank/DDBJ whole genome shotgun (WGS) entry which is preliminary data.</text>
</comment>
<proteinExistence type="predicted"/>
<keyword evidence="1" id="KW-1133">Transmembrane helix</keyword>
<evidence type="ECO:0000313" key="2">
    <source>
        <dbReference type="EMBL" id="MDO5972548.1"/>
    </source>
</evidence>
<keyword evidence="1" id="KW-0472">Membrane</keyword>
<feature type="transmembrane region" description="Helical" evidence="1">
    <location>
        <begin position="14"/>
        <end position="33"/>
    </location>
</feature>
<accession>A0ABT8WHL6</accession>
<evidence type="ECO:0008006" key="4">
    <source>
        <dbReference type="Google" id="ProtNLM"/>
    </source>
</evidence>
<sequence>MELYKRIIEIVDANLIHCLIPIILILILLELIFKNRFETKKVLNLIRWTIIIYTIVTFTFYLIGMAMNPNEYAFINRATGPYAWAYWIMFLGALILPLTLYIRKLASKFWYVLLVAFGMKSGMYFERFVIIVTSFHRDYGTEYWNNGLMESASYGIGIFFLQGLVIVMLTLGIFEIIKRKKLGTTKYKING</sequence>
<keyword evidence="1" id="KW-0812">Transmembrane</keyword>